<evidence type="ECO:0000313" key="1">
    <source>
        <dbReference type="EMBL" id="SUI50287.1"/>
    </source>
</evidence>
<dbReference type="AlphaFoldDB" id="A0A379YU43"/>
<gene>
    <name evidence="1" type="ORF">NCTC11544_01119</name>
</gene>
<sequence>MREYHRRRVEAQGAFNQFPEMNFGAVNRAG</sequence>
<name>A0A379YU43_9GAMM</name>
<accession>A0A379YU43</accession>
<dbReference type="EMBL" id="UGYN01000002">
    <property type="protein sequence ID" value="SUI50287.1"/>
    <property type="molecule type" value="Genomic_DNA"/>
</dbReference>
<reference evidence="1 2" key="1">
    <citation type="submission" date="2018-06" db="EMBL/GenBank/DDBJ databases">
        <authorList>
            <consortium name="Pathogen Informatics"/>
            <person name="Doyle S."/>
        </authorList>
    </citation>
    <scope>NUCLEOTIDE SEQUENCE [LARGE SCALE GENOMIC DNA]</scope>
    <source>
        <strain evidence="1 2">NCTC11544</strain>
    </source>
</reference>
<dbReference type="Proteomes" id="UP000255529">
    <property type="component" value="Unassembled WGS sequence"/>
</dbReference>
<protein>
    <submittedName>
        <fullName evidence="1">Uncharacterized protein</fullName>
    </submittedName>
</protein>
<proteinExistence type="predicted"/>
<evidence type="ECO:0000313" key="2">
    <source>
        <dbReference type="Proteomes" id="UP000255529"/>
    </source>
</evidence>
<organism evidence="1 2">
    <name type="scientific">Serratia quinivorans</name>
    <dbReference type="NCBI Taxonomy" id="137545"/>
    <lineage>
        <taxon>Bacteria</taxon>
        <taxon>Pseudomonadati</taxon>
        <taxon>Pseudomonadota</taxon>
        <taxon>Gammaproteobacteria</taxon>
        <taxon>Enterobacterales</taxon>
        <taxon>Yersiniaceae</taxon>
        <taxon>Serratia</taxon>
    </lineage>
</organism>